<dbReference type="GO" id="GO:0003735">
    <property type="term" value="F:structural constituent of ribosome"/>
    <property type="evidence" value="ECO:0007669"/>
    <property type="project" value="InterPro"/>
</dbReference>
<evidence type="ECO:0000256" key="3">
    <source>
        <dbReference type="ARBA" id="ARBA00023274"/>
    </source>
</evidence>
<dbReference type="PANTHER" id="PTHR13528:SF2">
    <property type="entry name" value="LARGE RIBOSOMAL SUBUNIT PROTEIN BL28M"/>
    <property type="match status" value="1"/>
</dbReference>
<protein>
    <recommendedName>
        <fullName evidence="4">Large ribosomal subunit protein bL28m</fullName>
    </recommendedName>
    <alternativeName>
        <fullName evidence="5">39S ribosomal protein L28, mitochondrial</fullName>
    </alternativeName>
</protein>
<dbReference type="EMBL" id="UZAN01045484">
    <property type="protein sequence ID" value="VDP82706.1"/>
    <property type="molecule type" value="Genomic_DNA"/>
</dbReference>
<keyword evidence="7" id="KW-1185">Reference proteome</keyword>
<organism evidence="6 7">
    <name type="scientific">Echinostoma caproni</name>
    <dbReference type="NCBI Taxonomy" id="27848"/>
    <lineage>
        <taxon>Eukaryota</taxon>
        <taxon>Metazoa</taxon>
        <taxon>Spiralia</taxon>
        <taxon>Lophotrochozoa</taxon>
        <taxon>Platyhelminthes</taxon>
        <taxon>Trematoda</taxon>
        <taxon>Digenea</taxon>
        <taxon>Plagiorchiida</taxon>
        <taxon>Echinostomata</taxon>
        <taxon>Echinostomatoidea</taxon>
        <taxon>Echinostomatidae</taxon>
        <taxon>Echinostoma</taxon>
    </lineage>
</organism>
<evidence type="ECO:0000256" key="4">
    <source>
        <dbReference type="ARBA" id="ARBA00035269"/>
    </source>
</evidence>
<reference evidence="6 7" key="1">
    <citation type="submission" date="2018-11" db="EMBL/GenBank/DDBJ databases">
        <authorList>
            <consortium name="Pathogen Informatics"/>
        </authorList>
    </citation>
    <scope>NUCLEOTIDE SEQUENCE [LARGE SCALE GENOMIC DNA]</scope>
    <source>
        <strain evidence="6 7">Egypt</strain>
    </source>
</reference>
<proteinExistence type="inferred from homology"/>
<evidence type="ECO:0000256" key="2">
    <source>
        <dbReference type="ARBA" id="ARBA00022980"/>
    </source>
</evidence>
<dbReference type="SUPFAM" id="SSF143800">
    <property type="entry name" value="L28p-like"/>
    <property type="match status" value="1"/>
</dbReference>
<keyword evidence="3" id="KW-0687">Ribonucleoprotein</keyword>
<dbReference type="InterPro" id="IPR026569">
    <property type="entry name" value="Ribosomal_bL28"/>
</dbReference>
<accession>A0A3P8KT26</accession>
<evidence type="ECO:0000313" key="6">
    <source>
        <dbReference type="EMBL" id="VDP82706.1"/>
    </source>
</evidence>
<sequence>MFLFSDTPRLMSRILFYPHLRGVLKRLPEHYKRRYLEAHGTQPVNYLESSPALVGRTIRMKNLAPGEYYDIPPKVMYPPESDRCLWAGEGIVVGNAQKNPMISLGFFVLINHNPAFSYPRSWRPKLLQHLFYSEILDRWMIIIVTDRALQLIEHFGGLDSYILSSSEAELHSRLAMHLKRDMLLRLVSDDFYATDRQKRETLLEKYSKFILPDYPFLCFASLTPPRPVLLFSFTLIFPVMQLQVCSGKWTYFDRILTDFVTLSNRGREIPMRRHVQIGIQIRLGALTVCATGGLVRW</sequence>
<dbReference type="AlphaFoldDB" id="A0A3P8KT26"/>
<dbReference type="Proteomes" id="UP000272942">
    <property type="component" value="Unassembled WGS sequence"/>
</dbReference>
<evidence type="ECO:0000313" key="7">
    <source>
        <dbReference type="Proteomes" id="UP000272942"/>
    </source>
</evidence>
<dbReference type="PANTHER" id="PTHR13528">
    <property type="entry name" value="39S RIBOSOMAL PROTEIN L28, MITOCHONDRIAL"/>
    <property type="match status" value="1"/>
</dbReference>
<name>A0A3P8KT26_9TREM</name>
<dbReference type="OrthoDB" id="361870at2759"/>
<comment type="similarity">
    <text evidence="1">Belongs to the bacterial ribosomal protein bL28 family.</text>
</comment>
<gene>
    <name evidence="6" type="ORF">ECPE_LOCUS8070</name>
</gene>
<evidence type="ECO:0000256" key="5">
    <source>
        <dbReference type="ARBA" id="ARBA00035538"/>
    </source>
</evidence>
<keyword evidence="2" id="KW-0689">Ribosomal protein</keyword>
<dbReference type="InterPro" id="IPR034704">
    <property type="entry name" value="Ribosomal_bL28/bL31-like_sf"/>
</dbReference>
<dbReference type="GO" id="GO:0005762">
    <property type="term" value="C:mitochondrial large ribosomal subunit"/>
    <property type="evidence" value="ECO:0007669"/>
    <property type="project" value="TreeGrafter"/>
</dbReference>
<evidence type="ECO:0000256" key="1">
    <source>
        <dbReference type="ARBA" id="ARBA00008760"/>
    </source>
</evidence>